<proteinExistence type="inferred from homology"/>
<accession>A0A6G8FI77</accession>
<gene>
    <name evidence="4" type="ORF">G7067_05875</name>
</gene>
<dbReference type="InterPro" id="IPR010099">
    <property type="entry name" value="SDR39U1"/>
</dbReference>
<dbReference type="Pfam" id="PF01370">
    <property type="entry name" value="Epimerase"/>
    <property type="match status" value="1"/>
</dbReference>
<keyword evidence="5" id="KW-1185">Reference proteome</keyword>
<evidence type="ECO:0000259" key="2">
    <source>
        <dbReference type="Pfam" id="PF01370"/>
    </source>
</evidence>
<name>A0A6G8FI77_9MICO</name>
<organism evidence="4 5">
    <name type="scientific">Leucobacter insecticola</name>
    <dbReference type="NCBI Taxonomy" id="2714934"/>
    <lineage>
        <taxon>Bacteria</taxon>
        <taxon>Bacillati</taxon>
        <taxon>Actinomycetota</taxon>
        <taxon>Actinomycetes</taxon>
        <taxon>Micrococcales</taxon>
        <taxon>Microbacteriaceae</taxon>
        <taxon>Leucobacter</taxon>
    </lineage>
</organism>
<dbReference type="Pfam" id="PF08338">
    <property type="entry name" value="DUF1731"/>
    <property type="match status" value="1"/>
</dbReference>
<dbReference type="RefSeq" id="WP_166322688.1">
    <property type="nucleotide sequence ID" value="NZ_CP049934.1"/>
</dbReference>
<dbReference type="InterPro" id="IPR036291">
    <property type="entry name" value="NAD(P)-bd_dom_sf"/>
</dbReference>
<evidence type="ECO:0000313" key="4">
    <source>
        <dbReference type="EMBL" id="QIM16051.1"/>
    </source>
</evidence>
<evidence type="ECO:0000256" key="1">
    <source>
        <dbReference type="ARBA" id="ARBA00009353"/>
    </source>
</evidence>
<protein>
    <submittedName>
        <fullName evidence="4">TIGR01777 family protein</fullName>
    </submittedName>
</protein>
<dbReference type="InterPro" id="IPR013549">
    <property type="entry name" value="DUF1731"/>
</dbReference>
<evidence type="ECO:0000259" key="3">
    <source>
        <dbReference type="Pfam" id="PF08338"/>
    </source>
</evidence>
<dbReference type="EMBL" id="CP049934">
    <property type="protein sequence ID" value="QIM16051.1"/>
    <property type="molecule type" value="Genomic_DNA"/>
</dbReference>
<dbReference type="InterPro" id="IPR001509">
    <property type="entry name" value="Epimerase_deHydtase"/>
</dbReference>
<dbReference type="PANTHER" id="PTHR11092">
    <property type="entry name" value="SUGAR NUCLEOTIDE EPIMERASE RELATED"/>
    <property type="match status" value="1"/>
</dbReference>
<dbReference type="SUPFAM" id="SSF51735">
    <property type="entry name" value="NAD(P)-binding Rossmann-fold domains"/>
    <property type="match status" value="1"/>
</dbReference>
<dbReference type="Proteomes" id="UP000501387">
    <property type="component" value="Chromosome"/>
</dbReference>
<dbReference type="KEGG" id="lins:G7067_05875"/>
<feature type="domain" description="NAD-dependent epimerase/dehydratase" evidence="2">
    <location>
        <begin position="6"/>
        <end position="217"/>
    </location>
</feature>
<sequence>MSTTQVVIAGGSGLIGAALARSLRADGIGVTTLVRRPPRTSDEVEWLTGKGPLDPAHLAGADAVVGLNGASIGRLPWTPAYRTTLRESRLTPTRELAGALRQLGADAPAFLSASATGFYGTRPGQPLTEQDDAGRTFLAGLCVDWERTALQAGPETRVVLLRTAPLLHPRGVLKPMMALTKLGISGPLGTGTQIWPWISLEDEVRAIRHLIDSDVAGPVNLCGPTPATATDIGAELARTLRRPFLLPAPAWALRLGLGRDTAESLLLTDANTAPRVLEAAGFTFAHPRAADAITAAMSHRS</sequence>
<dbReference type="PANTHER" id="PTHR11092:SF0">
    <property type="entry name" value="EPIMERASE FAMILY PROTEIN SDR39U1"/>
    <property type="match status" value="1"/>
</dbReference>
<reference evidence="4 5" key="1">
    <citation type="submission" date="2020-03" db="EMBL/GenBank/DDBJ databases">
        <title>Leucobacter sp. nov., isolated from beetles.</title>
        <authorList>
            <person name="Hyun D.-W."/>
            <person name="Bae J.-W."/>
        </authorList>
    </citation>
    <scope>NUCLEOTIDE SEQUENCE [LARGE SCALE GENOMIC DNA]</scope>
    <source>
        <strain evidence="4 5">HDW9B</strain>
    </source>
</reference>
<dbReference type="NCBIfam" id="TIGR01777">
    <property type="entry name" value="yfcH"/>
    <property type="match status" value="1"/>
</dbReference>
<comment type="similarity">
    <text evidence="1">Belongs to the NAD(P)-dependent epimerase/dehydratase family. SDR39U1 subfamily.</text>
</comment>
<evidence type="ECO:0000313" key="5">
    <source>
        <dbReference type="Proteomes" id="UP000501387"/>
    </source>
</evidence>
<dbReference type="Gene3D" id="3.40.50.720">
    <property type="entry name" value="NAD(P)-binding Rossmann-like Domain"/>
    <property type="match status" value="1"/>
</dbReference>
<feature type="domain" description="DUF1731" evidence="3">
    <location>
        <begin position="248"/>
        <end position="295"/>
    </location>
</feature>
<dbReference type="AlphaFoldDB" id="A0A6G8FI77"/>